<evidence type="ECO:0000313" key="2">
    <source>
        <dbReference type="EMBL" id="NEI72549.1"/>
    </source>
</evidence>
<dbReference type="PIRSF" id="PIRSF000429">
    <property type="entry name" value="Ac-CoA_Ac_transf"/>
    <property type="match status" value="1"/>
</dbReference>
<dbReference type="PANTHER" id="PTHR42870">
    <property type="entry name" value="ACETYL-COA C-ACETYLTRANSFERASE"/>
    <property type="match status" value="1"/>
</dbReference>
<evidence type="ECO:0000259" key="1">
    <source>
        <dbReference type="Pfam" id="PF22691"/>
    </source>
</evidence>
<sequence length="384" mass="41284">MVRIDTKKTPSVAAVVGVGNTVFGKAPGNDAYDLTLTAFYNALADSGLDKSEIDGIVIHRSPDYQRFCELADINPKLLGTFPAQGRMSGVCIGLAVAAIAAGVAKTVALVYGNVGRTAGQMYGGEGDSYGSGGGAQLFPYGMTSPGAAHAIMFRRHMHEYGTTPEQLGEVAVTFRKHASLNPNAVMRTPFTLDEYLASRYICDPLHLLDYCLINDGAIAMIITSVERAKDLAKPPVYIRGYSQATAFADSTMPPADFWYEQCDLAGREAHAMAGTSHADMNALMIYDNFTPTVLFSLEGFGYCPRGESGPWVKEGNLALDGRYPTNTCGGHLSESYMQGWALNVEAVRQIRGECDARQVSDTKLVHFLSAAPVTTSIIYGAERQ</sequence>
<gene>
    <name evidence="2" type="ORF">GR212_23600</name>
</gene>
<dbReference type="InterPro" id="IPR002155">
    <property type="entry name" value="Thiolase"/>
</dbReference>
<dbReference type="PANTHER" id="PTHR42870:SF1">
    <property type="entry name" value="NON-SPECIFIC LIPID-TRANSFER PROTEIN-LIKE 2"/>
    <property type="match status" value="1"/>
</dbReference>
<dbReference type="InterPro" id="IPR016039">
    <property type="entry name" value="Thiolase-like"/>
</dbReference>
<dbReference type="CDD" id="cd00829">
    <property type="entry name" value="SCP-x_thiolase"/>
    <property type="match status" value="1"/>
</dbReference>
<dbReference type="Gene3D" id="3.40.47.10">
    <property type="match status" value="1"/>
</dbReference>
<evidence type="ECO:0000313" key="3">
    <source>
        <dbReference type="Proteomes" id="UP000483035"/>
    </source>
</evidence>
<dbReference type="InterPro" id="IPR055140">
    <property type="entry name" value="Thiolase_C_2"/>
</dbReference>
<reference evidence="2 3" key="1">
    <citation type="submission" date="2019-12" db="EMBL/GenBank/DDBJ databases">
        <title>Rhizobium genotypes associated with high levels of biological nitrogen fixation by grain legumes in a temperate-maritime cropping system.</title>
        <authorList>
            <person name="Maluk M."/>
            <person name="Francesc Ferrando Molina F."/>
            <person name="Lopez Del Egido L."/>
            <person name="Lafos M."/>
            <person name="Langarica-Fuentes A."/>
            <person name="Gebre Yohannes G."/>
            <person name="Young M.W."/>
            <person name="Martin P."/>
            <person name="Gantlett R."/>
            <person name="Kenicer G."/>
            <person name="Hawes C."/>
            <person name="Begg G.S."/>
            <person name="Quilliam R.S."/>
            <person name="Squire G.R."/>
            <person name="Poole P.S."/>
            <person name="Young P.W."/>
            <person name="Iannetta P.M."/>
            <person name="James E.K."/>
        </authorList>
    </citation>
    <scope>NUCLEOTIDE SEQUENCE [LARGE SCALE GENOMIC DNA]</scope>
    <source>
        <strain evidence="2 3">JHI1118</strain>
    </source>
</reference>
<protein>
    <submittedName>
        <fullName evidence="2">Thiolase family protein</fullName>
    </submittedName>
</protein>
<proteinExistence type="predicted"/>
<dbReference type="GO" id="GO:0003988">
    <property type="term" value="F:acetyl-CoA C-acyltransferase activity"/>
    <property type="evidence" value="ECO:0007669"/>
    <property type="project" value="UniProtKB-ARBA"/>
</dbReference>
<dbReference type="EMBL" id="WUEY01000012">
    <property type="protein sequence ID" value="NEI72549.1"/>
    <property type="molecule type" value="Genomic_DNA"/>
</dbReference>
<dbReference type="SUPFAM" id="SSF53901">
    <property type="entry name" value="Thiolase-like"/>
    <property type="match status" value="2"/>
</dbReference>
<feature type="domain" description="Thiolase C-terminal" evidence="1">
    <location>
        <begin position="256"/>
        <end position="364"/>
    </location>
</feature>
<dbReference type="Pfam" id="PF22691">
    <property type="entry name" value="Thiolase_C_1"/>
    <property type="match status" value="1"/>
</dbReference>
<dbReference type="RefSeq" id="WP_163990070.1">
    <property type="nucleotide sequence ID" value="NZ_WUEY01000012.1"/>
</dbReference>
<name>A0A6L9UB13_9HYPH</name>
<organism evidence="2 3">
    <name type="scientific">Rhizobium lusitanum</name>
    <dbReference type="NCBI Taxonomy" id="293958"/>
    <lineage>
        <taxon>Bacteria</taxon>
        <taxon>Pseudomonadati</taxon>
        <taxon>Pseudomonadota</taxon>
        <taxon>Alphaproteobacteria</taxon>
        <taxon>Hyphomicrobiales</taxon>
        <taxon>Rhizobiaceae</taxon>
        <taxon>Rhizobium/Agrobacterium group</taxon>
        <taxon>Rhizobium</taxon>
    </lineage>
</organism>
<accession>A0A6L9UB13</accession>
<dbReference type="AlphaFoldDB" id="A0A6L9UB13"/>
<comment type="caution">
    <text evidence="2">The sequence shown here is derived from an EMBL/GenBank/DDBJ whole genome shotgun (WGS) entry which is preliminary data.</text>
</comment>
<dbReference type="Proteomes" id="UP000483035">
    <property type="component" value="Unassembled WGS sequence"/>
</dbReference>